<dbReference type="Gene3D" id="3.80.10.10">
    <property type="entry name" value="Ribonuclease Inhibitor"/>
    <property type="match status" value="1"/>
</dbReference>
<gene>
    <name evidence="1" type="ORF">DFH08DRAFT_999963</name>
</gene>
<accession>A0AAD7A2J7</accession>
<comment type="caution">
    <text evidence="1">The sequence shown here is derived from an EMBL/GenBank/DDBJ whole genome shotgun (WGS) entry which is preliminary data.</text>
</comment>
<organism evidence="1 2">
    <name type="scientific">Mycena albidolilacea</name>
    <dbReference type="NCBI Taxonomy" id="1033008"/>
    <lineage>
        <taxon>Eukaryota</taxon>
        <taxon>Fungi</taxon>
        <taxon>Dikarya</taxon>
        <taxon>Basidiomycota</taxon>
        <taxon>Agaricomycotina</taxon>
        <taxon>Agaricomycetes</taxon>
        <taxon>Agaricomycetidae</taxon>
        <taxon>Agaricales</taxon>
        <taxon>Marasmiineae</taxon>
        <taxon>Mycenaceae</taxon>
        <taxon>Mycena</taxon>
    </lineage>
</organism>
<dbReference type="Proteomes" id="UP001218218">
    <property type="component" value="Unassembled WGS sequence"/>
</dbReference>
<sequence length="587" mass="66734">MHPALEISEIVDLVVADFQPDTETFRSPDSKVLAILARTCTTFHDIALDTLWRHQTTILNLVRCMPQDLWETVELNRIPTMCLRRAPTASDWGRALKYAYRVKYLLCGDIQPYTLREPDLIRVYEILRQGIPGGLLLPKLQHLSWYHRHSPHCSFIDLFLGTWTTSLCVWTQANVPCPVLAALGQRSAMLVSVVLFGVPEQSSDLEQTQKNVFIRTLTQVEALNTRPIDSQTLEHLGRLTTLRTLRTILSPTKPSHAISEGSLFPELREAEIEVYNGDFLALVAFVRTWNNPPMKSAEFMVGGCEELQQVRDLYDVLATHCLHDKLRTLKMLVYRGDGMNILLTHSAYSFRPLFCFTQLRDLEILVPDGHDLDDETISAMARAWPRIKRLVLRCSLRSTYYNLHPPRCTLLSLDLLAQHCLRLEQLAMTLNASEPPQQLTANSARRVAQDRLTQLQVGFSPISDTSTVAAFIKSIFSNLTKIEKSGLRGSDTVVREHAQRWSDVEELKWFRLCIGVLNSQVDLGQVDLRIEHPLCYSTIETKDDIGTEDLNVPLKELPEWDGRELEIYTSKVKYNKVTCTPGSISAL</sequence>
<reference evidence="1" key="1">
    <citation type="submission" date="2023-03" db="EMBL/GenBank/DDBJ databases">
        <title>Massive genome expansion in bonnet fungi (Mycena s.s.) driven by repeated elements and novel gene families across ecological guilds.</title>
        <authorList>
            <consortium name="Lawrence Berkeley National Laboratory"/>
            <person name="Harder C.B."/>
            <person name="Miyauchi S."/>
            <person name="Viragh M."/>
            <person name="Kuo A."/>
            <person name="Thoen E."/>
            <person name="Andreopoulos B."/>
            <person name="Lu D."/>
            <person name="Skrede I."/>
            <person name="Drula E."/>
            <person name="Henrissat B."/>
            <person name="Morin E."/>
            <person name="Kohler A."/>
            <person name="Barry K."/>
            <person name="LaButti K."/>
            <person name="Morin E."/>
            <person name="Salamov A."/>
            <person name="Lipzen A."/>
            <person name="Mereny Z."/>
            <person name="Hegedus B."/>
            <person name="Baldrian P."/>
            <person name="Stursova M."/>
            <person name="Weitz H."/>
            <person name="Taylor A."/>
            <person name="Grigoriev I.V."/>
            <person name="Nagy L.G."/>
            <person name="Martin F."/>
            <person name="Kauserud H."/>
        </authorList>
    </citation>
    <scope>NUCLEOTIDE SEQUENCE</scope>
    <source>
        <strain evidence="1">CBHHK002</strain>
    </source>
</reference>
<dbReference type="AlphaFoldDB" id="A0AAD7A2J7"/>
<evidence type="ECO:0008006" key="3">
    <source>
        <dbReference type="Google" id="ProtNLM"/>
    </source>
</evidence>
<proteinExistence type="predicted"/>
<protein>
    <recommendedName>
        <fullName evidence="3">F-box domain-containing protein</fullName>
    </recommendedName>
</protein>
<evidence type="ECO:0000313" key="1">
    <source>
        <dbReference type="EMBL" id="KAJ7348302.1"/>
    </source>
</evidence>
<keyword evidence="2" id="KW-1185">Reference proteome</keyword>
<name>A0AAD7A2J7_9AGAR</name>
<evidence type="ECO:0000313" key="2">
    <source>
        <dbReference type="Proteomes" id="UP001218218"/>
    </source>
</evidence>
<dbReference type="EMBL" id="JARIHO010000017">
    <property type="protein sequence ID" value="KAJ7348302.1"/>
    <property type="molecule type" value="Genomic_DNA"/>
</dbReference>
<dbReference type="InterPro" id="IPR032675">
    <property type="entry name" value="LRR_dom_sf"/>
</dbReference>